<accession>A0A9N9A886</accession>
<dbReference type="Proteomes" id="UP000789706">
    <property type="component" value="Unassembled WGS sequence"/>
</dbReference>
<sequence>MAENNNTIHLSGIVINFLEIWKTSTEDNNKVESTLQEIRKKIKFPPYYQYDKLDKSHSSVIFYLKLQKKGELLQTYNRAKNELGFSKISRTYGYENINHEDTLHVEKKLAKLEEHSSKRNQFIDKRFDPMTQSMVENFIKEHNLQNSQVWLQNIREILETLHEGVKDNPRIFELD</sequence>
<dbReference type="AlphaFoldDB" id="A0A9N9A886"/>
<organism evidence="1 2">
    <name type="scientific">Diversispora eburnea</name>
    <dbReference type="NCBI Taxonomy" id="1213867"/>
    <lineage>
        <taxon>Eukaryota</taxon>
        <taxon>Fungi</taxon>
        <taxon>Fungi incertae sedis</taxon>
        <taxon>Mucoromycota</taxon>
        <taxon>Glomeromycotina</taxon>
        <taxon>Glomeromycetes</taxon>
        <taxon>Diversisporales</taxon>
        <taxon>Diversisporaceae</taxon>
        <taxon>Diversispora</taxon>
    </lineage>
</organism>
<proteinExistence type="predicted"/>
<reference evidence="1" key="1">
    <citation type="submission" date="2021-06" db="EMBL/GenBank/DDBJ databases">
        <authorList>
            <person name="Kallberg Y."/>
            <person name="Tangrot J."/>
            <person name="Rosling A."/>
        </authorList>
    </citation>
    <scope>NUCLEOTIDE SEQUENCE</scope>
    <source>
        <strain evidence="1">AZ414A</strain>
    </source>
</reference>
<comment type="caution">
    <text evidence="1">The sequence shown here is derived from an EMBL/GenBank/DDBJ whole genome shotgun (WGS) entry which is preliminary data.</text>
</comment>
<name>A0A9N9A886_9GLOM</name>
<dbReference type="OrthoDB" id="2445860at2759"/>
<dbReference type="EMBL" id="CAJVPK010000517">
    <property type="protein sequence ID" value="CAG8521008.1"/>
    <property type="molecule type" value="Genomic_DNA"/>
</dbReference>
<feature type="non-terminal residue" evidence="1">
    <location>
        <position position="1"/>
    </location>
</feature>
<evidence type="ECO:0000313" key="1">
    <source>
        <dbReference type="EMBL" id="CAG8521008.1"/>
    </source>
</evidence>
<evidence type="ECO:0000313" key="2">
    <source>
        <dbReference type="Proteomes" id="UP000789706"/>
    </source>
</evidence>
<protein>
    <submittedName>
        <fullName evidence="1">5448_t:CDS:1</fullName>
    </submittedName>
</protein>
<gene>
    <name evidence="1" type="ORF">DEBURN_LOCUS5661</name>
</gene>
<keyword evidence="2" id="KW-1185">Reference proteome</keyword>
<feature type="non-terminal residue" evidence="1">
    <location>
        <position position="175"/>
    </location>
</feature>